<organism evidence="3 4">
    <name type="scientific">Actinomadura vinacea</name>
    <dbReference type="NCBI Taxonomy" id="115336"/>
    <lineage>
        <taxon>Bacteria</taxon>
        <taxon>Bacillati</taxon>
        <taxon>Actinomycetota</taxon>
        <taxon>Actinomycetes</taxon>
        <taxon>Streptosporangiales</taxon>
        <taxon>Thermomonosporaceae</taxon>
        <taxon>Actinomadura</taxon>
    </lineage>
</organism>
<dbReference type="Gene3D" id="2.30.110.10">
    <property type="entry name" value="Electron Transport, Fmn-binding Protein, Chain A"/>
    <property type="match status" value="1"/>
</dbReference>
<evidence type="ECO:0000256" key="2">
    <source>
        <dbReference type="ARBA" id="ARBA00049106"/>
    </source>
</evidence>
<dbReference type="NCBIfam" id="TIGR00026">
    <property type="entry name" value="hi_GC_TIGR00026"/>
    <property type="match status" value="1"/>
</dbReference>
<sequence>MSEPDFPGQHDYSLLGENHVRAYRESGGEVGYMWNGAPTLLLTTVGRRSGRPRTIAIIYGRDGNDHLLIASRGGAPKHPHWYLNLQANPEAEIQVKSEIIQVTAHTAAEAEKPRLWKIMTGIWPNYDVYQERTDRIIPVVVLRPR</sequence>
<gene>
    <name evidence="3" type="ORF">GCM10010191_18890</name>
</gene>
<dbReference type="EMBL" id="BAAARW010000006">
    <property type="protein sequence ID" value="GAA2410318.1"/>
    <property type="molecule type" value="Genomic_DNA"/>
</dbReference>
<protein>
    <submittedName>
        <fullName evidence="3">Nitroreductase family deazaflavin-dependent oxidoreductase</fullName>
    </submittedName>
</protein>
<evidence type="ECO:0000313" key="3">
    <source>
        <dbReference type="EMBL" id="GAA2410318.1"/>
    </source>
</evidence>
<dbReference type="PANTHER" id="PTHR39428:SF1">
    <property type="entry name" value="F420H(2)-DEPENDENT QUINONE REDUCTASE RV1261C"/>
    <property type="match status" value="1"/>
</dbReference>
<keyword evidence="4" id="KW-1185">Reference proteome</keyword>
<dbReference type="InterPro" id="IPR012349">
    <property type="entry name" value="Split_barrel_FMN-bd"/>
</dbReference>
<accession>A0ABN3INY5</accession>
<dbReference type="PANTHER" id="PTHR39428">
    <property type="entry name" value="F420H(2)-DEPENDENT QUINONE REDUCTASE RV1261C"/>
    <property type="match status" value="1"/>
</dbReference>
<reference evidence="3 4" key="1">
    <citation type="journal article" date="2019" name="Int. J. Syst. Evol. Microbiol.">
        <title>The Global Catalogue of Microorganisms (GCM) 10K type strain sequencing project: providing services to taxonomists for standard genome sequencing and annotation.</title>
        <authorList>
            <consortium name="The Broad Institute Genomics Platform"/>
            <consortium name="The Broad Institute Genome Sequencing Center for Infectious Disease"/>
            <person name="Wu L."/>
            <person name="Ma J."/>
        </authorList>
    </citation>
    <scope>NUCLEOTIDE SEQUENCE [LARGE SCALE GENOMIC DNA]</scope>
    <source>
        <strain evidence="3 4">JCM 3325</strain>
    </source>
</reference>
<dbReference type="SUPFAM" id="SSF50475">
    <property type="entry name" value="FMN-binding split barrel"/>
    <property type="match status" value="1"/>
</dbReference>
<dbReference type="Pfam" id="PF04075">
    <property type="entry name" value="F420H2_quin_red"/>
    <property type="match status" value="1"/>
</dbReference>
<dbReference type="Proteomes" id="UP001501231">
    <property type="component" value="Unassembled WGS sequence"/>
</dbReference>
<comment type="similarity">
    <text evidence="1">Belongs to the F420H(2)-dependent quinone reductase family.</text>
</comment>
<dbReference type="InterPro" id="IPR004378">
    <property type="entry name" value="F420H2_quin_Rdtase"/>
</dbReference>
<comment type="caution">
    <text evidence="3">The sequence shown here is derived from an EMBL/GenBank/DDBJ whole genome shotgun (WGS) entry which is preliminary data.</text>
</comment>
<comment type="catalytic activity">
    <reaction evidence="2">
        <text>oxidized coenzyme F420-(gamma-L-Glu)(n) + a quinol + H(+) = reduced coenzyme F420-(gamma-L-Glu)(n) + a quinone</text>
        <dbReference type="Rhea" id="RHEA:39663"/>
        <dbReference type="Rhea" id="RHEA-COMP:12939"/>
        <dbReference type="Rhea" id="RHEA-COMP:14378"/>
        <dbReference type="ChEBI" id="CHEBI:15378"/>
        <dbReference type="ChEBI" id="CHEBI:24646"/>
        <dbReference type="ChEBI" id="CHEBI:132124"/>
        <dbReference type="ChEBI" id="CHEBI:133980"/>
        <dbReference type="ChEBI" id="CHEBI:139511"/>
    </reaction>
</comment>
<evidence type="ECO:0000256" key="1">
    <source>
        <dbReference type="ARBA" id="ARBA00008710"/>
    </source>
</evidence>
<dbReference type="RefSeq" id="WP_344588275.1">
    <property type="nucleotide sequence ID" value="NZ_BAAARW010000006.1"/>
</dbReference>
<evidence type="ECO:0000313" key="4">
    <source>
        <dbReference type="Proteomes" id="UP001501231"/>
    </source>
</evidence>
<name>A0ABN3INY5_9ACTN</name>
<proteinExistence type="inferred from homology"/>